<dbReference type="PANTHER" id="PTHR47870">
    <property type="entry name" value="CYTOCHROME C-TYPE BIOGENESIS PROTEIN CCMH"/>
    <property type="match status" value="1"/>
</dbReference>
<gene>
    <name evidence="11" type="ORF">BXY53_0020</name>
</gene>
<reference evidence="11 12" key="1">
    <citation type="submission" date="2018-08" db="EMBL/GenBank/DDBJ databases">
        <title>Genomic Encyclopedia of Archaeal and Bacterial Type Strains, Phase II (KMG-II): from individual species to whole genera.</title>
        <authorList>
            <person name="Goeker M."/>
        </authorList>
    </citation>
    <scope>NUCLEOTIDE SEQUENCE [LARGE SCALE GENOMIC DNA]</scope>
    <source>
        <strain evidence="11 12">DSM 5002</strain>
    </source>
</reference>
<comment type="function">
    <text evidence="7">Required for the biogenesis of c-type cytochromes. Possible subunit of a heme lyase.</text>
</comment>
<evidence type="ECO:0000256" key="6">
    <source>
        <dbReference type="ARBA" id="ARBA00023004"/>
    </source>
</evidence>
<evidence type="ECO:0000313" key="11">
    <source>
        <dbReference type="EMBL" id="RIA54970.1"/>
    </source>
</evidence>
<sequence length="165" mass="18371">MVMRILAITLALVLMLPAAAQAVEPDEVLDNPKLEQRAREISKGLRCVVCQNESIDESNADLAKDLRILVRQRLKAGDTNEEVVDYVVARYGEFVLLEPRFAPHTYLLWLAPALLLLFGIMLAYKLFRGRAARVEASAPKPLSEAERQRLNNLLAEGSDDSTGAR</sequence>
<dbReference type="Gene3D" id="1.10.8.640">
    <property type="entry name" value="Cytochrome C biogenesis protein"/>
    <property type="match status" value="1"/>
</dbReference>
<keyword evidence="9" id="KW-1133">Transmembrane helix</keyword>
<feature type="signal peptide" evidence="9">
    <location>
        <begin position="1"/>
        <end position="22"/>
    </location>
</feature>
<dbReference type="InterPro" id="IPR051263">
    <property type="entry name" value="C-type_cytochrome_biogenesis"/>
</dbReference>
<feature type="domain" description="CcmH/CycL/Ccl2/NrfF N-terminal" evidence="10">
    <location>
        <begin position="11"/>
        <end position="154"/>
    </location>
</feature>
<keyword evidence="2 9" id="KW-0349">Heme</keyword>
<evidence type="ECO:0000256" key="7">
    <source>
        <dbReference type="ARBA" id="ARBA00037230"/>
    </source>
</evidence>
<evidence type="ECO:0000256" key="1">
    <source>
        <dbReference type="ARBA" id="ARBA00010342"/>
    </source>
</evidence>
<evidence type="ECO:0000259" key="10">
    <source>
        <dbReference type="Pfam" id="PF03918"/>
    </source>
</evidence>
<keyword evidence="3 9" id="KW-0479">Metal-binding</keyword>
<evidence type="ECO:0000313" key="12">
    <source>
        <dbReference type="Proteomes" id="UP000266273"/>
    </source>
</evidence>
<comment type="subcellular location">
    <subcellularLocation>
        <location evidence="8">Membrane</location>
        <topology evidence="8">Single-pass membrane protein</topology>
        <orientation evidence="8">Periplasmic side</orientation>
    </subcellularLocation>
</comment>
<dbReference type="AlphaFoldDB" id="A0A397Q0C7"/>
<comment type="caution">
    <text evidence="11">The sequence shown here is derived from an EMBL/GenBank/DDBJ whole genome shotgun (WGS) entry which is preliminary data.</text>
</comment>
<dbReference type="PANTHER" id="PTHR47870:SF1">
    <property type="entry name" value="CYTOCHROME C-TYPE BIOGENESIS PROTEIN CCMH"/>
    <property type="match status" value="1"/>
</dbReference>
<dbReference type="InterPro" id="IPR005616">
    <property type="entry name" value="CcmH/CycL/Ccl2/NrfF_N"/>
</dbReference>
<evidence type="ECO:0000256" key="8">
    <source>
        <dbReference type="ARBA" id="ARBA00060491"/>
    </source>
</evidence>
<keyword evidence="4 9" id="KW-0732">Signal</keyword>
<dbReference type="CDD" id="cd16378">
    <property type="entry name" value="CcmH_N"/>
    <property type="match status" value="1"/>
</dbReference>
<dbReference type="FunFam" id="1.10.8.640:FF:000001">
    <property type="entry name" value="Cytochrome c-type biogenesis protein"/>
    <property type="match status" value="1"/>
</dbReference>
<evidence type="ECO:0000256" key="4">
    <source>
        <dbReference type="ARBA" id="ARBA00022729"/>
    </source>
</evidence>
<keyword evidence="9" id="KW-0472">Membrane</keyword>
<dbReference type="Proteomes" id="UP000266273">
    <property type="component" value="Unassembled WGS sequence"/>
</dbReference>
<evidence type="ECO:0000256" key="5">
    <source>
        <dbReference type="ARBA" id="ARBA00022748"/>
    </source>
</evidence>
<dbReference type="EMBL" id="QXDF01000001">
    <property type="protein sequence ID" value="RIA54970.1"/>
    <property type="molecule type" value="Genomic_DNA"/>
</dbReference>
<evidence type="ECO:0000256" key="9">
    <source>
        <dbReference type="RuleBase" id="RU364112"/>
    </source>
</evidence>
<proteinExistence type="inferred from homology"/>
<name>A0A397Q0C7_9HYPH</name>
<keyword evidence="5" id="KW-0201">Cytochrome c-type biogenesis</keyword>
<dbReference type="Pfam" id="PF03918">
    <property type="entry name" value="CcmH"/>
    <property type="match status" value="1"/>
</dbReference>
<keyword evidence="12" id="KW-1185">Reference proteome</keyword>
<dbReference type="GO" id="GO:0046872">
    <property type="term" value="F:metal ion binding"/>
    <property type="evidence" value="ECO:0007669"/>
    <property type="project" value="UniProtKB-KW"/>
</dbReference>
<comment type="similarity">
    <text evidence="1 9">Belongs to the CcmH/CycL/Ccl2/NrfF family.</text>
</comment>
<organism evidence="11 12">
    <name type="scientific">Dichotomicrobium thermohalophilum</name>
    <dbReference type="NCBI Taxonomy" id="933063"/>
    <lineage>
        <taxon>Bacteria</taxon>
        <taxon>Pseudomonadati</taxon>
        <taxon>Pseudomonadota</taxon>
        <taxon>Alphaproteobacteria</taxon>
        <taxon>Hyphomicrobiales</taxon>
        <taxon>Hyphomicrobiaceae</taxon>
        <taxon>Dichotomicrobium</taxon>
    </lineage>
</organism>
<dbReference type="GO" id="GO:0005886">
    <property type="term" value="C:plasma membrane"/>
    <property type="evidence" value="ECO:0007669"/>
    <property type="project" value="TreeGrafter"/>
</dbReference>
<dbReference type="OrthoDB" id="9804975at2"/>
<dbReference type="InterPro" id="IPR038297">
    <property type="entry name" value="CcmH/CycL/NrfF/Ccl2_sf"/>
</dbReference>
<evidence type="ECO:0000256" key="3">
    <source>
        <dbReference type="ARBA" id="ARBA00022723"/>
    </source>
</evidence>
<protein>
    <recommendedName>
        <fullName evidence="9">Cytochrome c-type biogenesis protein</fullName>
    </recommendedName>
</protein>
<feature type="transmembrane region" description="Helical" evidence="9">
    <location>
        <begin position="106"/>
        <end position="127"/>
    </location>
</feature>
<keyword evidence="6 9" id="KW-0408">Iron</keyword>
<accession>A0A397Q0C7</accession>
<feature type="chain" id="PRO_5017105402" description="Cytochrome c-type biogenesis protein" evidence="9">
    <location>
        <begin position="23"/>
        <end position="165"/>
    </location>
</feature>
<evidence type="ECO:0000256" key="2">
    <source>
        <dbReference type="ARBA" id="ARBA00022617"/>
    </source>
</evidence>
<keyword evidence="9" id="KW-0812">Transmembrane</keyword>
<dbReference type="GO" id="GO:0017004">
    <property type="term" value="P:cytochrome complex assembly"/>
    <property type="evidence" value="ECO:0007669"/>
    <property type="project" value="UniProtKB-KW"/>
</dbReference>